<dbReference type="Proteomes" id="UP000623842">
    <property type="component" value="Unassembled WGS sequence"/>
</dbReference>
<evidence type="ECO:0000256" key="1">
    <source>
        <dbReference type="SAM" id="Phobius"/>
    </source>
</evidence>
<keyword evidence="3" id="KW-1185">Reference proteome</keyword>
<reference evidence="2" key="2">
    <citation type="submission" date="2020-09" db="EMBL/GenBank/DDBJ databases">
        <authorList>
            <person name="Sun Q."/>
            <person name="Kim S."/>
        </authorList>
    </citation>
    <scope>NUCLEOTIDE SEQUENCE</scope>
    <source>
        <strain evidence="2">KCTC 42731</strain>
    </source>
</reference>
<feature type="transmembrane region" description="Helical" evidence="1">
    <location>
        <begin position="89"/>
        <end position="110"/>
    </location>
</feature>
<organism evidence="2 3">
    <name type="scientific">Thalassotalea marina</name>
    <dbReference type="NCBI Taxonomy" id="1673741"/>
    <lineage>
        <taxon>Bacteria</taxon>
        <taxon>Pseudomonadati</taxon>
        <taxon>Pseudomonadota</taxon>
        <taxon>Gammaproteobacteria</taxon>
        <taxon>Alteromonadales</taxon>
        <taxon>Colwelliaceae</taxon>
        <taxon>Thalassotalea</taxon>
    </lineage>
</organism>
<sequence>MNISTFFLRIISVAPLFSFIIASIYYLVFKEQFLHNNHWLIVGVVALQLAIHDVTKLYSKPVVLFVSAIIFNIAVLLAPLFSIAVPKAVLIGAVCFIALGFIVFIANILLDKYRAKSESRGG</sequence>
<keyword evidence="1" id="KW-1133">Transmembrane helix</keyword>
<dbReference type="RefSeq" id="WP_189770478.1">
    <property type="nucleotide sequence ID" value="NZ_BNCK01000004.1"/>
</dbReference>
<comment type="caution">
    <text evidence="2">The sequence shown here is derived from an EMBL/GenBank/DDBJ whole genome shotgun (WGS) entry which is preliminary data.</text>
</comment>
<feature type="transmembrane region" description="Helical" evidence="1">
    <location>
        <begin position="7"/>
        <end position="27"/>
    </location>
</feature>
<proteinExistence type="predicted"/>
<reference evidence="2" key="1">
    <citation type="journal article" date="2014" name="Int. J. Syst. Evol. Microbiol.">
        <title>Complete genome sequence of Corynebacterium casei LMG S-19264T (=DSM 44701T), isolated from a smear-ripened cheese.</title>
        <authorList>
            <consortium name="US DOE Joint Genome Institute (JGI-PGF)"/>
            <person name="Walter F."/>
            <person name="Albersmeier A."/>
            <person name="Kalinowski J."/>
            <person name="Ruckert C."/>
        </authorList>
    </citation>
    <scope>NUCLEOTIDE SEQUENCE</scope>
    <source>
        <strain evidence="2">KCTC 42731</strain>
    </source>
</reference>
<evidence type="ECO:0000313" key="3">
    <source>
        <dbReference type="Proteomes" id="UP000623842"/>
    </source>
</evidence>
<feature type="transmembrane region" description="Helical" evidence="1">
    <location>
        <begin position="62"/>
        <end position="83"/>
    </location>
</feature>
<dbReference type="AlphaFoldDB" id="A0A919EM04"/>
<protein>
    <submittedName>
        <fullName evidence="2">Uncharacterized protein</fullName>
    </submittedName>
</protein>
<keyword evidence="1" id="KW-0812">Transmembrane</keyword>
<accession>A0A919EM04</accession>
<gene>
    <name evidence="2" type="ORF">GCM10017161_22520</name>
</gene>
<feature type="transmembrane region" description="Helical" evidence="1">
    <location>
        <begin position="39"/>
        <end position="55"/>
    </location>
</feature>
<keyword evidence="1" id="KW-0472">Membrane</keyword>
<name>A0A919EM04_9GAMM</name>
<dbReference type="EMBL" id="BNCK01000004">
    <property type="protein sequence ID" value="GHF93573.1"/>
    <property type="molecule type" value="Genomic_DNA"/>
</dbReference>
<evidence type="ECO:0000313" key="2">
    <source>
        <dbReference type="EMBL" id="GHF93573.1"/>
    </source>
</evidence>